<dbReference type="SUPFAM" id="SSF158622">
    <property type="entry name" value="YheA/YmcA-like"/>
    <property type="match status" value="1"/>
</dbReference>
<dbReference type="AlphaFoldDB" id="A0A7X0HQF1"/>
<comment type="caution">
    <text evidence="1">The sequence shown here is derived from an EMBL/GenBank/DDBJ whole genome shotgun (WGS) entry which is preliminary data.</text>
</comment>
<evidence type="ECO:0000313" key="2">
    <source>
        <dbReference type="Proteomes" id="UP000531594"/>
    </source>
</evidence>
<organism evidence="1 2">
    <name type="scientific">Bacillus benzoevorans</name>
    <dbReference type="NCBI Taxonomy" id="1456"/>
    <lineage>
        <taxon>Bacteria</taxon>
        <taxon>Bacillati</taxon>
        <taxon>Bacillota</taxon>
        <taxon>Bacilli</taxon>
        <taxon>Bacillales</taxon>
        <taxon>Bacillaceae</taxon>
        <taxon>Bacillus</taxon>
    </lineage>
</organism>
<sequence length="149" mass="16830">MLATIESVLILENAEKIAEMINQSEIAAYYRLCLDKLKNNEETQKKIRGFIEMKEKYEEVQRFGQYHPDYKKVMREIREVKRKMDLDEHVAEFRKAENDLQGLLDEVSVIIGRAVSDNIKVPTGNPFFDSLSNCSSGGCGSGGSCGCSV</sequence>
<dbReference type="EMBL" id="JACHGK010000001">
    <property type="protein sequence ID" value="MBB6443720.1"/>
    <property type="molecule type" value="Genomic_DNA"/>
</dbReference>
<dbReference type="InterPro" id="IPR052767">
    <property type="entry name" value="Bact_com_dev_regulator"/>
</dbReference>
<keyword evidence="2" id="KW-1185">Reference proteome</keyword>
<dbReference type="RefSeq" id="WP_184521925.1">
    <property type="nucleotide sequence ID" value="NZ_JACHGK010000001.1"/>
</dbReference>
<evidence type="ECO:0000313" key="1">
    <source>
        <dbReference type="EMBL" id="MBB6443720.1"/>
    </source>
</evidence>
<gene>
    <name evidence="1" type="ORF">HNR53_000308</name>
</gene>
<dbReference type="InterPro" id="IPR010368">
    <property type="entry name" value="Com_YlbF"/>
</dbReference>
<dbReference type="Gene3D" id="1.20.1500.10">
    <property type="entry name" value="YheA/YmcA-like"/>
    <property type="match status" value="1"/>
</dbReference>
<name>A0A7X0HQF1_9BACI</name>
<dbReference type="Proteomes" id="UP000531594">
    <property type="component" value="Unassembled WGS sequence"/>
</dbReference>
<proteinExistence type="predicted"/>
<dbReference type="InterPro" id="IPR023378">
    <property type="entry name" value="YheA/YmcA-like_dom_sf"/>
</dbReference>
<protein>
    <submittedName>
        <fullName evidence="1">Cell fate (Sporulation/competence/biofilm development) regulator YlbF (YheA/YmcA/DUF963 family)</fullName>
    </submittedName>
</protein>
<dbReference type="Pfam" id="PF06133">
    <property type="entry name" value="Com_YlbF"/>
    <property type="match status" value="1"/>
</dbReference>
<dbReference type="PANTHER" id="PTHR38448">
    <property type="entry name" value="REGULATORY PROTEIN YLBF-RELATED"/>
    <property type="match status" value="1"/>
</dbReference>
<accession>A0A7X0HQF1</accession>
<reference evidence="1 2" key="1">
    <citation type="submission" date="2020-08" db="EMBL/GenBank/DDBJ databases">
        <title>Genomic Encyclopedia of Type Strains, Phase IV (KMG-IV): sequencing the most valuable type-strain genomes for metagenomic binning, comparative biology and taxonomic classification.</title>
        <authorList>
            <person name="Goeker M."/>
        </authorList>
    </citation>
    <scope>NUCLEOTIDE SEQUENCE [LARGE SCALE GENOMIC DNA]</scope>
    <source>
        <strain evidence="1 2">DSM 5391</strain>
    </source>
</reference>
<dbReference type="PANTHER" id="PTHR38448:SF2">
    <property type="entry name" value="REGULATORY PROTEIN YLBF"/>
    <property type="match status" value="1"/>
</dbReference>